<organism evidence="1 2">
    <name type="scientific">Phytophthora fragariaefolia</name>
    <dbReference type="NCBI Taxonomy" id="1490495"/>
    <lineage>
        <taxon>Eukaryota</taxon>
        <taxon>Sar</taxon>
        <taxon>Stramenopiles</taxon>
        <taxon>Oomycota</taxon>
        <taxon>Peronosporomycetes</taxon>
        <taxon>Peronosporales</taxon>
        <taxon>Peronosporaceae</taxon>
        <taxon>Phytophthora</taxon>
    </lineage>
</organism>
<dbReference type="Proteomes" id="UP001165121">
    <property type="component" value="Unassembled WGS sequence"/>
</dbReference>
<evidence type="ECO:0000313" key="2">
    <source>
        <dbReference type="Proteomes" id="UP001165121"/>
    </source>
</evidence>
<comment type="caution">
    <text evidence="1">The sequence shown here is derived from an EMBL/GenBank/DDBJ whole genome shotgun (WGS) entry which is preliminary data.</text>
</comment>
<dbReference type="AlphaFoldDB" id="A0A9W6XS41"/>
<name>A0A9W6XS41_9STRA</name>
<sequence>MNSTGIPPHVALYKQLEGVQQSIDNLPPVLLDGMSTLIEKKGVAAGNITRDLLETTIESLIAHAGLAHTQHTMVESQGPGEPTTTTHYYDGKFHMLPKNFEFPKVGAFGAWQLWWFGSGARGFSKAASLMQPWKWDAKLK</sequence>
<gene>
    <name evidence="1" type="ORF">Pfra01_001523500</name>
</gene>
<dbReference type="OrthoDB" id="113389at2759"/>
<dbReference type="EMBL" id="BSXT01001647">
    <property type="protein sequence ID" value="GMF44141.1"/>
    <property type="molecule type" value="Genomic_DNA"/>
</dbReference>
<keyword evidence="2" id="KW-1185">Reference proteome</keyword>
<proteinExistence type="predicted"/>
<evidence type="ECO:0000313" key="1">
    <source>
        <dbReference type="EMBL" id="GMF44141.1"/>
    </source>
</evidence>
<reference evidence="1" key="1">
    <citation type="submission" date="2023-04" db="EMBL/GenBank/DDBJ databases">
        <title>Phytophthora fragariaefolia NBRC 109709.</title>
        <authorList>
            <person name="Ichikawa N."/>
            <person name="Sato H."/>
            <person name="Tonouchi N."/>
        </authorList>
    </citation>
    <scope>NUCLEOTIDE SEQUENCE</scope>
    <source>
        <strain evidence="1">NBRC 109709</strain>
    </source>
</reference>
<accession>A0A9W6XS41</accession>
<protein>
    <submittedName>
        <fullName evidence="1">Unnamed protein product</fullName>
    </submittedName>
</protein>